<reference evidence="2 3" key="1">
    <citation type="journal article" date="2015" name="Proc. Natl. Acad. Sci. U.S.A.">
        <title>The resurrection genome of Boea hygrometrica: A blueprint for survival of dehydration.</title>
        <authorList>
            <person name="Xiao L."/>
            <person name="Yang G."/>
            <person name="Zhang L."/>
            <person name="Yang X."/>
            <person name="Zhao S."/>
            <person name="Ji Z."/>
            <person name="Zhou Q."/>
            <person name="Hu M."/>
            <person name="Wang Y."/>
            <person name="Chen M."/>
            <person name="Xu Y."/>
            <person name="Jin H."/>
            <person name="Xiao X."/>
            <person name="Hu G."/>
            <person name="Bao F."/>
            <person name="Hu Y."/>
            <person name="Wan P."/>
            <person name="Li L."/>
            <person name="Deng X."/>
            <person name="Kuang T."/>
            <person name="Xiang C."/>
            <person name="Zhu J.K."/>
            <person name="Oliver M.J."/>
            <person name="He Y."/>
        </authorList>
    </citation>
    <scope>NUCLEOTIDE SEQUENCE [LARGE SCALE GENOMIC DNA]</scope>
    <source>
        <strain evidence="3">cv. XS01</strain>
    </source>
</reference>
<keyword evidence="3" id="KW-1185">Reference proteome</keyword>
<accession>A0A2Z7CTZ1</accession>
<feature type="region of interest" description="Disordered" evidence="1">
    <location>
        <begin position="83"/>
        <end position="134"/>
    </location>
</feature>
<feature type="compositionally biased region" description="Gly residues" evidence="1">
    <location>
        <begin position="116"/>
        <end position="127"/>
    </location>
</feature>
<feature type="compositionally biased region" description="Basic and acidic residues" evidence="1">
    <location>
        <begin position="94"/>
        <end position="104"/>
    </location>
</feature>
<organism evidence="2 3">
    <name type="scientific">Dorcoceras hygrometricum</name>
    <dbReference type="NCBI Taxonomy" id="472368"/>
    <lineage>
        <taxon>Eukaryota</taxon>
        <taxon>Viridiplantae</taxon>
        <taxon>Streptophyta</taxon>
        <taxon>Embryophyta</taxon>
        <taxon>Tracheophyta</taxon>
        <taxon>Spermatophyta</taxon>
        <taxon>Magnoliopsida</taxon>
        <taxon>eudicotyledons</taxon>
        <taxon>Gunneridae</taxon>
        <taxon>Pentapetalae</taxon>
        <taxon>asterids</taxon>
        <taxon>lamiids</taxon>
        <taxon>Lamiales</taxon>
        <taxon>Gesneriaceae</taxon>
        <taxon>Didymocarpoideae</taxon>
        <taxon>Trichosporeae</taxon>
        <taxon>Loxocarpinae</taxon>
        <taxon>Dorcoceras</taxon>
    </lineage>
</organism>
<evidence type="ECO:0000313" key="3">
    <source>
        <dbReference type="Proteomes" id="UP000250235"/>
    </source>
</evidence>
<dbReference type="EMBL" id="KQ992781">
    <property type="protein sequence ID" value="KZV49845.1"/>
    <property type="molecule type" value="Genomic_DNA"/>
</dbReference>
<dbReference type="OrthoDB" id="342281at2759"/>
<gene>
    <name evidence="2" type="ORF">F511_43272</name>
</gene>
<sequence>MRYTGVTRSSSNKHPDSNMQSMEFKLRSMNSHIEQLLNTQTFLKLDFGRHKFIIYEKKQQFTEDLDMVKLQLSELVEHLKQIGNDKNGEGGQSRPEEVLNRSGEEGSSGGQSCIWGRGGPSSRGGRGSSPRNQLDTGIYRNQLRILNQLKSKSIQVTVQYSERENQLGIGQRIPAKTETT</sequence>
<proteinExistence type="predicted"/>
<evidence type="ECO:0000313" key="2">
    <source>
        <dbReference type="EMBL" id="KZV49845.1"/>
    </source>
</evidence>
<protein>
    <submittedName>
        <fullName evidence="2">Uncharacterized protein</fullName>
    </submittedName>
</protein>
<evidence type="ECO:0000256" key="1">
    <source>
        <dbReference type="SAM" id="MobiDB-lite"/>
    </source>
</evidence>
<dbReference type="Proteomes" id="UP000250235">
    <property type="component" value="Unassembled WGS sequence"/>
</dbReference>
<name>A0A2Z7CTZ1_9LAMI</name>
<dbReference type="AlphaFoldDB" id="A0A2Z7CTZ1"/>